<evidence type="ECO:0000313" key="5">
    <source>
        <dbReference type="EMBL" id="PKC05570.1"/>
    </source>
</evidence>
<feature type="domain" description="MD-2-related lipid-recognition" evidence="3">
    <location>
        <begin position="24"/>
        <end position="117"/>
    </location>
</feature>
<evidence type="ECO:0000313" key="4">
    <source>
        <dbReference type="EMBL" id="CAB5385265.1"/>
    </source>
</evidence>
<sequence>MNRNFIFVLISLVTLFSIVNAITQFKECVEFPDAELLTVKLTPDPIKPGEQEFEVSVKLNYTITPATIINFDGIDQVNPKLLASYYMDLCSQTDCPVNTGTTFSTTHKFTLPAKLPSKYFIRVYHFLVTPGVRAPFSCAIAIVGS</sequence>
<feature type="chain" id="PRO_5014289440" description="Phosphatidylglycerol/phosphatidylinositol transfer protein" evidence="2">
    <location>
        <begin position="22"/>
        <end position="145"/>
    </location>
</feature>
<dbReference type="VEuPathDB" id="FungiDB:RhiirA1_450932"/>
<name>A0A2I1DSZ5_9GLOM</name>
<dbReference type="AlphaFoldDB" id="A0A2I1DSZ5"/>
<comment type="caution">
    <text evidence="5">The sequence shown here is derived from an EMBL/GenBank/DDBJ whole genome shotgun (WGS) entry which is preliminary data.</text>
</comment>
<evidence type="ECO:0000259" key="3">
    <source>
        <dbReference type="Pfam" id="PF02221"/>
    </source>
</evidence>
<dbReference type="OrthoDB" id="2345296at2759"/>
<keyword evidence="2" id="KW-0732">Signal</keyword>
<reference evidence="5 8" key="1">
    <citation type="submission" date="2016-04" db="EMBL/GenBank/DDBJ databases">
        <title>Genome analyses suggest a sexual origin of heterokaryosis in a supposedly ancient asexual fungus.</title>
        <authorList>
            <person name="Ropars J."/>
            <person name="Sedzielewska K."/>
            <person name="Noel J."/>
            <person name="Charron P."/>
            <person name="Farinelli L."/>
            <person name="Marton T."/>
            <person name="Kruger M."/>
            <person name="Pelin A."/>
            <person name="Brachmann A."/>
            <person name="Corradi N."/>
        </authorList>
    </citation>
    <scope>NUCLEOTIDE SEQUENCE [LARGE SCALE GENOMIC DNA]</scope>
    <source>
        <strain evidence="5 8">A5</strain>
    </source>
</reference>
<dbReference type="SUPFAM" id="SSF81296">
    <property type="entry name" value="E set domains"/>
    <property type="match status" value="1"/>
</dbReference>
<reference evidence="6 7" key="3">
    <citation type="submission" date="2017-10" db="EMBL/GenBank/DDBJ databases">
        <title>Extensive intraspecific genome diversity in a model arbuscular mycorrhizal fungus.</title>
        <authorList>
            <person name="Chen E.C.H."/>
            <person name="Morin E."/>
            <person name="Baudet D."/>
            <person name="Noel J."/>
            <person name="Ndikumana S."/>
            <person name="Charron P."/>
            <person name="St-Onge C."/>
            <person name="Giorgi J."/>
            <person name="Grigoriev I.V."/>
            <person name="Roux C."/>
            <person name="Martin F.M."/>
            <person name="Corradi N."/>
        </authorList>
    </citation>
    <scope>NUCLEOTIDE SEQUENCE [LARGE SCALE GENOMIC DNA]</scope>
    <source>
        <strain evidence="6 7">A1</strain>
    </source>
</reference>
<dbReference type="Proteomes" id="UP000232722">
    <property type="component" value="Unassembled WGS sequence"/>
</dbReference>
<evidence type="ECO:0000256" key="2">
    <source>
        <dbReference type="SAM" id="SignalP"/>
    </source>
</evidence>
<organism evidence="5 8">
    <name type="scientific">Rhizophagus irregularis</name>
    <dbReference type="NCBI Taxonomy" id="588596"/>
    <lineage>
        <taxon>Eukaryota</taxon>
        <taxon>Fungi</taxon>
        <taxon>Fungi incertae sedis</taxon>
        <taxon>Mucoromycota</taxon>
        <taxon>Glomeromycotina</taxon>
        <taxon>Glomeromycetes</taxon>
        <taxon>Glomerales</taxon>
        <taxon>Glomeraceae</taxon>
        <taxon>Rhizophagus</taxon>
    </lineage>
</organism>
<feature type="signal peptide" evidence="2">
    <location>
        <begin position="1"/>
        <end position="21"/>
    </location>
</feature>
<dbReference type="InterPro" id="IPR003172">
    <property type="entry name" value="ML_dom"/>
</dbReference>
<dbReference type="Proteomes" id="UP000232688">
    <property type="component" value="Unassembled WGS sequence"/>
</dbReference>
<evidence type="ECO:0000313" key="6">
    <source>
        <dbReference type="EMBL" id="PKC73623.1"/>
    </source>
</evidence>
<reference evidence="6 7" key="4">
    <citation type="submission" date="2017-10" db="EMBL/GenBank/DDBJ databases">
        <title>Genome analyses suggest a sexual origin of heterokaryosis in a supposedly ancient asexual fungus.</title>
        <authorList>
            <person name="Corradi N."/>
            <person name="Sedzielewska K."/>
            <person name="Noel J."/>
            <person name="Charron P."/>
            <person name="Farinelli L."/>
            <person name="Marton T."/>
            <person name="Kruger M."/>
            <person name="Pelin A."/>
            <person name="Brachmann A."/>
            <person name="Corradi N."/>
        </authorList>
    </citation>
    <scope>NUCLEOTIDE SEQUENCE [LARGE SCALE GENOMIC DNA]</scope>
    <source>
        <strain evidence="6 7">A1</strain>
    </source>
</reference>
<evidence type="ECO:0000256" key="1">
    <source>
        <dbReference type="ARBA" id="ARBA00016056"/>
    </source>
</evidence>
<proteinExistence type="predicted"/>
<gene>
    <name evidence="4" type="ORF">CHRIB12_LOCUS19218</name>
    <name evidence="6" type="ORF">RhiirA1_450932</name>
    <name evidence="5" type="ORF">RhiirA5_420772</name>
</gene>
<reference evidence="5 8" key="2">
    <citation type="submission" date="2017-09" db="EMBL/GenBank/DDBJ databases">
        <title>Extensive intraspecific genome diversity in a model arbuscular mycorrhizal fungus.</title>
        <authorList>
            <person name="Chen E.C."/>
            <person name="Morin E."/>
            <person name="Beaudet D."/>
            <person name="Noel J."/>
            <person name="Ndikumana S."/>
            <person name="Charron P."/>
            <person name="St-Onge C."/>
            <person name="Giorgi J."/>
            <person name="Grigoriev I.V."/>
            <person name="Roux C."/>
            <person name="Martin F.M."/>
            <person name="Corradi N."/>
        </authorList>
    </citation>
    <scope>NUCLEOTIDE SEQUENCE [LARGE SCALE GENOMIC DNA]</scope>
    <source>
        <strain evidence="5 8">A5</strain>
    </source>
</reference>
<evidence type="ECO:0000313" key="8">
    <source>
        <dbReference type="Proteomes" id="UP000232722"/>
    </source>
</evidence>
<dbReference type="Proteomes" id="UP000684084">
    <property type="component" value="Unassembled WGS sequence"/>
</dbReference>
<dbReference type="EMBL" id="LLXH01000080">
    <property type="protein sequence ID" value="PKC73623.1"/>
    <property type="molecule type" value="Genomic_DNA"/>
</dbReference>
<dbReference type="EMBL" id="LLXJ01000864">
    <property type="protein sequence ID" value="PKC05570.1"/>
    <property type="molecule type" value="Genomic_DNA"/>
</dbReference>
<dbReference type="EMBL" id="CAGKOT010000053">
    <property type="protein sequence ID" value="CAB5385265.1"/>
    <property type="molecule type" value="Genomic_DNA"/>
</dbReference>
<dbReference type="VEuPathDB" id="FungiDB:FUN_002275"/>
<dbReference type="Pfam" id="PF02221">
    <property type="entry name" value="E1_DerP2_DerF2"/>
    <property type="match status" value="1"/>
</dbReference>
<dbReference type="InterPro" id="IPR014756">
    <property type="entry name" value="Ig_E-set"/>
</dbReference>
<reference evidence="4" key="5">
    <citation type="submission" date="2020-05" db="EMBL/GenBank/DDBJ databases">
        <authorList>
            <person name="Rincon C."/>
            <person name="Sanders R I."/>
            <person name="Robbins C."/>
            <person name="Chaturvedi A."/>
        </authorList>
    </citation>
    <scope>NUCLEOTIDE SEQUENCE</scope>
    <source>
        <strain evidence="4">CHB12</strain>
    </source>
</reference>
<evidence type="ECO:0000313" key="7">
    <source>
        <dbReference type="Proteomes" id="UP000232688"/>
    </source>
</evidence>
<protein>
    <recommendedName>
        <fullName evidence="1">Phosphatidylglycerol/phosphatidylinositol transfer protein</fullName>
    </recommendedName>
</protein>
<accession>A0A2I1DSZ5</accession>